<organism evidence="2 3">
    <name type="scientific">Pholiota conissans</name>
    <dbReference type="NCBI Taxonomy" id="109636"/>
    <lineage>
        <taxon>Eukaryota</taxon>
        <taxon>Fungi</taxon>
        <taxon>Dikarya</taxon>
        <taxon>Basidiomycota</taxon>
        <taxon>Agaricomycotina</taxon>
        <taxon>Agaricomycetes</taxon>
        <taxon>Agaricomycetidae</taxon>
        <taxon>Agaricales</taxon>
        <taxon>Agaricineae</taxon>
        <taxon>Strophariaceae</taxon>
        <taxon>Pholiota</taxon>
    </lineage>
</organism>
<dbReference type="InterPro" id="IPR036047">
    <property type="entry name" value="F-box-like_dom_sf"/>
</dbReference>
<sequence length="106" mass="12127">MEISKPTPRTRGQRGLLKDFVEMPMDILYEILCELDPIDLLNLARTTKALRAVLMSRLSMFIWKSARSHIAGLPECPDDLNEPQYAALMFDTRCSVSYICETLFSL</sequence>
<proteinExistence type="predicted"/>
<evidence type="ECO:0000313" key="3">
    <source>
        <dbReference type="Proteomes" id="UP000807469"/>
    </source>
</evidence>
<dbReference type="AlphaFoldDB" id="A0A9P6CTS5"/>
<dbReference type="Pfam" id="PF00646">
    <property type="entry name" value="F-box"/>
    <property type="match status" value="1"/>
</dbReference>
<dbReference type="InterPro" id="IPR001810">
    <property type="entry name" value="F-box_dom"/>
</dbReference>
<reference evidence="2" key="1">
    <citation type="submission" date="2020-11" db="EMBL/GenBank/DDBJ databases">
        <authorList>
            <consortium name="DOE Joint Genome Institute"/>
            <person name="Ahrendt S."/>
            <person name="Riley R."/>
            <person name="Andreopoulos W."/>
            <person name="Labutti K."/>
            <person name="Pangilinan J."/>
            <person name="Ruiz-Duenas F.J."/>
            <person name="Barrasa J.M."/>
            <person name="Sanchez-Garcia M."/>
            <person name="Camarero S."/>
            <person name="Miyauchi S."/>
            <person name="Serrano A."/>
            <person name="Linde D."/>
            <person name="Babiker R."/>
            <person name="Drula E."/>
            <person name="Ayuso-Fernandez I."/>
            <person name="Pacheco R."/>
            <person name="Padilla G."/>
            <person name="Ferreira P."/>
            <person name="Barriuso J."/>
            <person name="Kellner H."/>
            <person name="Castanera R."/>
            <person name="Alfaro M."/>
            <person name="Ramirez L."/>
            <person name="Pisabarro A.G."/>
            <person name="Kuo A."/>
            <person name="Tritt A."/>
            <person name="Lipzen A."/>
            <person name="He G."/>
            <person name="Yan M."/>
            <person name="Ng V."/>
            <person name="Cullen D."/>
            <person name="Martin F."/>
            <person name="Rosso M.-N."/>
            <person name="Henrissat B."/>
            <person name="Hibbett D."/>
            <person name="Martinez A.T."/>
            <person name="Grigoriev I.V."/>
        </authorList>
    </citation>
    <scope>NUCLEOTIDE SEQUENCE</scope>
    <source>
        <strain evidence="2">CIRM-BRFM 674</strain>
    </source>
</reference>
<name>A0A9P6CTS5_9AGAR</name>
<feature type="domain" description="F-box" evidence="1">
    <location>
        <begin position="17"/>
        <end position="66"/>
    </location>
</feature>
<evidence type="ECO:0000259" key="1">
    <source>
        <dbReference type="PROSITE" id="PS50181"/>
    </source>
</evidence>
<dbReference type="OrthoDB" id="2322499at2759"/>
<dbReference type="EMBL" id="MU155454">
    <property type="protein sequence ID" value="KAF9473290.1"/>
    <property type="molecule type" value="Genomic_DNA"/>
</dbReference>
<keyword evidence="3" id="KW-1185">Reference proteome</keyword>
<dbReference type="Proteomes" id="UP000807469">
    <property type="component" value="Unassembled WGS sequence"/>
</dbReference>
<protein>
    <recommendedName>
        <fullName evidence="1">F-box domain-containing protein</fullName>
    </recommendedName>
</protein>
<dbReference type="SUPFAM" id="SSF81383">
    <property type="entry name" value="F-box domain"/>
    <property type="match status" value="1"/>
</dbReference>
<gene>
    <name evidence="2" type="ORF">BDN70DRAFT_817465</name>
</gene>
<accession>A0A9P6CTS5</accession>
<dbReference type="SMART" id="SM00256">
    <property type="entry name" value="FBOX"/>
    <property type="match status" value="1"/>
</dbReference>
<comment type="caution">
    <text evidence="2">The sequence shown here is derived from an EMBL/GenBank/DDBJ whole genome shotgun (WGS) entry which is preliminary data.</text>
</comment>
<dbReference type="PROSITE" id="PS50181">
    <property type="entry name" value="FBOX"/>
    <property type="match status" value="1"/>
</dbReference>
<evidence type="ECO:0000313" key="2">
    <source>
        <dbReference type="EMBL" id="KAF9473290.1"/>
    </source>
</evidence>